<protein>
    <submittedName>
        <fullName evidence="1">Uncharacterized protein</fullName>
    </submittedName>
</protein>
<name>A0A9X0DKY2_9HELO</name>
<comment type="caution">
    <text evidence="1">The sequence shown here is derived from an EMBL/GenBank/DDBJ whole genome shotgun (WGS) entry which is preliminary data.</text>
</comment>
<organism evidence="1 2">
    <name type="scientific">Sclerotinia nivalis</name>
    <dbReference type="NCBI Taxonomy" id="352851"/>
    <lineage>
        <taxon>Eukaryota</taxon>
        <taxon>Fungi</taxon>
        <taxon>Dikarya</taxon>
        <taxon>Ascomycota</taxon>
        <taxon>Pezizomycotina</taxon>
        <taxon>Leotiomycetes</taxon>
        <taxon>Helotiales</taxon>
        <taxon>Sclerotiniaceae</taxon>
        <taxon>Sclerotinia</taxon>
    </lineage>
</organism>
<dbReference type="OrthoDB" id="10254945at2759"/>
<reference evidence="1" key="1">
    <citation type="submission" date="2022-11" db="EMBL/GenBank/DDBJ databases">
        <title>Genome Resource of Sclerotinia nivalis Strain SnTB1, a Plant Pathogen Isolated from American Ginseng.</title>
        <authorList>
            <person name="Fan S."/>
        </authorList>
    </citation>
    <scope>NUCLEOTIDE SEQUENCE</scope>
    <source>
        <strain evidence="1">SnTB1</strain>
    </source>
</reference>
<proteinExistence type="predicted"/>
<dbReference type="AlphaFoldDB" id="A0A9X0DKY2"/>
<accession>A0A9X0DKY2</accession>
<keyword evidence="2" id="KW-1185">Reference proteome</keyword>
<dbReference type="EMBL" id="JAPEIS010000005">
    <property type="protein sequence ID" value="KAJ8066105.1"/>
    <property type="molecule type" value="Genomic_DNA"/>
</dbReference>
<evidence type="ECO:0000313" key="2">
    <source>
        <dbReference type="Proteomes" id="UP001152300"/>
    </source>
</evidence>
<dbReference type="Proteomes" id="UP001152300">
    <property type="component" value="Unassembled WGS sequence"/>
</dbReference>
<gene>
    <name evidence="1" type="ORF">OCU04_005196</name>
</gene>
<evidence type="ECO:0000313" key="1">
    <source>
        <dbReference type="EMBL" id="KAJ8066105.1"/>
    </source>
</evidence>
<sequence length="162" mass="18662">MASHGCRKPQLPRTELAEKYGHLLVPIIKDAIPLKSGLTPVILKPYATNSENRFADDVRYIQRRLYSSFTAAELERIEAVAPFYNTYEDETMVNPIADIAIHPVMQKKKWNYPLPKQAAEFSLGKDLDGYWNAYTNDIVWEALLPSLRIASLYFSHMGMWPW</sequence>